<comment type="caution">
    <text evidence="1">The sequence shown here is derived from an EMBL/GenBank/DDBJ whole genome shotgun (WGS) entry which is preliminary data.</text>
</comment>
<gene>
    <name evidence="1" type="ORF">JCM19239_7902</name>
</gene>
<evidence type="ECO:0008006" key="3">
    <source>
        <dbReference type="Google" id="ProtNLM"/>
    </source>
</evidence>
<proteinExistence type="predicted"/>
<dbReference type="EMBL" id="BBMS01000069">
    <property type="protein sequence ID" value="GAL29638.1"/>
    <property type="molecule type" value="Genomic_DNA"/>
</dbReference>
<dbReference type="Pfam" id="PF11012">
    <property type="entry name" value="DUF2850"/>
    <property type="match status" value="1"/>
</dbReference>
<dbReference type="Proteomes" id="UP000029223">
    <property type="component" value="Unassembled WGS sequence"/>
</dbReference>
<accession>A0ABQ0JLL3</accession>
<evidence type="ECO:0000313" key="1">
    <source>
        <dbReference type="EMBL" id="GAL29638.1"/>
    </source>
</evidence>
<protein>
    <recommendedName>
        <fullName evidence="3">DUF2850 domain-containing protein</fullName>
    </recommendedName>
</protein>
<name>A0ABQ0JLL3_9VIBR</name>
<organism evidence="1 2">
    <name type="scientific">Vibrio variabilis</name>
    <dbReference type="NCBI Taxonomy" id="990271"/>
    <lineage>
        <taxon>Bacteria</taxon>
        <taxon>Pseudomonadati</taxon>
        <taxon>Pseudomonadota</taxon>
        <taxon>Gammaproteobacteria</taxon>
        <taxon>Vibrionales</taxon>
        <taxon>Vibrionaceae</taxon>
        <taxon>Vibrio</taxon>
    </lineage>
</organism>
<sequence length="151" mass="17210">MSDGKESSIVSGVNVNVAQKSAVKPNKWLERTLILLALVGTCAVVGLYQDLFGRVHQQINPKAAVYGLWQEKDVAPFARESFELGENRVVINNRVVATSFDMSSSELWFNVGVTEYRYQFLDRNKTEIRQLSPAHYKPRLFCQENTKKDLR</sequence>
<reference evidence="2" key="1">
    <citation type="submission" date="2014-09" db="EMBL/GenBank/DDBJ databases">
        <title>Vibrio variabilis JCM 19239. (C206) whole genome shotgun sequence.</title>
        <authorList>
            <person name="Sawabe T."/>
            <person name="Meirelles P."/>
            <person name="Nakanishi M."/>
            <person name="Sayaka M."/>
            <person name="Hattori M."/>
            <person name="Ohkuma M."/>
        </authorList>
    </citation>
    <scope>NUCLEOTIDE SEQUENCE [LARGE SCALE GENOMIC DNA]</scope>
    <source>
        <strain evidence="2">JCM 19239</strain>
    </source>
</reference>
<evidence type="ECO:0000313" key="2">
    <source>
        <dbReference type="Proteomes" id="UP000029223"/>
    </source>
</evidence>
<dbReference type="InterPro" id="IPR021271">
    <property type="entry name" value="DUF2850"/>
</dbReference>
<keyword evidence="2" id="KW-1185">Reference proteome</keyword>